<keyword evidence="1" id="KW-0812">Transmembrane</keyword>
<dbReference type="GeneID" id="111283176"/>
<protein>
    <submittedName>
        <fullName evidence="3">Uncharacterized protein LOC111283176</fullName>
    </submittedName>
</protein>
<proteinExistence type="predicted"/>
<dbReference type="AlphaFoldDB" id="A0A6P5XGF0"/>
<dbReference type="RefSeq" id="XP_022727345.1">
    <property type="nucleotide sequence ID" value="XM_022871610.1"/>
</dbReference>
<organism evidence="2 3">
    <name type="scientific">Durio zibethinus</name>
    <name type="common">Durian</name>
    <dbReference type="NCBI Taxonomy" id="66656"/>
    <lineage>
        <taxon>Eukaryota</taxon>
        <taxon>Viridiplantae</taxon>
        <taxon>Streptophyta</taxon>
        <taxon>Embryophyta</taxon>
        <taxon>Tracheophyta</taxon>
        <taxon>Spermatophyta</taxon>
        <taxon>Magnoliopsida</taxon>
        <taxon>eudicotyledons</taxon>
        <taxon>Gunneridae</taxon>
        <taxon>Pentapetalae</taxon>
        <taxon>rosids</taxon>
        <taxon>malvids</taxon>
        <taxon>Malvales</taxon>
        <taxon>Malvaceae</taxon>
        <taxon>Helicteroideae</taxon>
        <taxon>Durio</taxon>
    </lineage>
</organism>
<keyword evidence="1" id="KW-0472">Membrane</keyword>
<evidence type="ECO:0000313" key="3">
    <source>
        <dbReference type="RefSeq" id="XP_022727345.1"/>
    </source>
</evidence>
<dbReference type="KEGG" id="dzi:111283176"/>
<sequence>MGVSSVLVSLLQIFRAQQTKSKDGRQGRCFDRAVNMSRNKRIIDGCKNKLKESTSKSNGLSEGTERLVSSWTIKPSLCLPQNDFDLAQIQHQHLQQLVSSVFWTKVATIASYHFYFLSARICFNNISSRWHSYLFFVIFVVGVCFKNIQPFLVIVAANICFISILK</sequence>
<evidence type="ECO:0000256" key="1">
    <source>
        <dbReference type="SAM" id="Phobius"/>
    </source>
</evidence>
<feature type="transmembrane region" description="Helical" evidence="1">
    <location>
        <begin position="133"/>
        <end position="165"/>
    </location>
</feature>
<reference evidence="3" key="1">
    <citation type="submission" date="2025-08" db="UniProtKB">
        <authorList>
            <consortium name="RefSeq"/>
        </authorList>
    </citation>
    <scope>IDENTIFICATION</scope>
    <source>
        <tissue evidence="3">Fruit stalk</tissue>
    </source>
</reference>
<gene>
    <name evidence="3" type="primary">LOC111283176</name>
</gene>
<evidence type="ECO:0000313" key="2">
    <source>
        <dbReference type="Proteomes" id="UP000515121"/>
    </source>
</evidence>
<accession>A0A6P5XGF0</accession>
<dbReference type="Proteomes" id="UP000515121">
    <property type="component" value="Unplaced"/>
</dbReference>
<name>A0A6P5XGF0_DURZI</name>
<keyword evidence="1" id="KW-1133">Transmembrane helix</keyword>
<keyword evidence="2" id="KW-1185">Reference proteome</keyword>